<dbReference type="AlphaFoldDB" id="A0A8T0GTQ4"/>
<dbReference type="EMBL" id="CM026430">
    <property type="protein sequence ID" value="KAG0562390.1"/>
    <property type="molecule type" value="Genomic_DNA"/>
</dbReference>
<sequence length="105" mass="11471">MRRSAGTRGQAGLCIKELLMCVGGYLQTCTMLIPTTILRNQGHPCTSCHTFEVDIWLKNAQEDGSCVCSPAEDFGSFSGMDGSRQLQLINLYDGEVVELIADYCS</sequence>
<name>A0A8T0GTQ4_CERPU</name>
<reference evidence="1" key="1">
    <citation type="submission" date="2020-06" db="EMBL/GenBank/DDBJ databases">
        <title>WGS assembly of Ceratodon purpureus strain R40.</title>
        <authorList>
            <person name="Carey S.B."/>
            <person name="Jenkins J."/>
            <person name="Shu S."/>
            <person name="Lovell J.T."/>
            <person name="Sreedasyam A."/>
            <person name="Maumus F."/>
            <person name="Tiley G.P."/>
            <person name="Fernandez-Pozo N."/>
            <person name="Barry K."/>
            <person name="Chen C."/>
            <person name="Wang M."/>
            <person name="Lipzen A."/>
            <person name="Daum C."/>
            <person name="Saski C.A."/>
            <person name="Payton A.C."/>
            <person name="Mcbreen J.C."/>
            <person name="Conrad R.E."/>
            <person name="Kollar L.M."/>
            <person name="Olsson S."/>
            <person name="Huttunen S."/>
            <person name="Landis J.B."/>
            <person name="Wickett N.J."/>
            <person name="Johnson M.G."/>
            <person name="Rensing S.A."/>
            <person name="Grimwood J."/>
            <person name="Schmutz J."/>
            <person name="Mcdaniel S.F."/>
        </authorList>
    </citation>
    <scope>NUCLEOTIDE SEQUENCE</scope>
    <source>
        <strain evidence="1">R40</strain>
    </source>
</reference>
<accession>A0A8T0GTQ4</accession>
<proteinExistence type="predicted"/>
<comment type="caution">
    <text evidence="1">The sequence shown here is derived from an EMBL/GenBank/DDBJ whole genome shotgun (WGS) entry which is preliminary data.</text>
</comment>
<organism evidence="1 2">
    <name type="scientific">Ceratodon purpureus</name>
    <name type="common">Fire moss</name>
    <name type="synonym">Dicranum purpureum</name>
    <dbReference type="NCBI Taxonomy" id="3225"/>
    <lineage>
        <taxon>Eukaryota</taxon>
        <taxon>Viridiplantae</taxon>
        <taxon>Streptophyta</taxon>
        <taxon>Embryophyta</taxon>
        <taxon>Bryophyta</taxon>
        <taxon>Bryophytina</taxon>
        <taxon>Bryopsida</taxon>
        <taxon>Dicranidae</taxon>
        <taxon>Pseudoditrichales</taxon>
        <taxon>Ditrichaceae</taxon>
        <taxon>Ceratodon</taxon>
    </lineage>
</organism>
<evidence type="ECO:0000313" key="2">
    <source>
        <dbReference type="Proteomes" id="UP000822688"/>
    </source>
</evidence>
<evidence type="ECO:0000313" key="1">
    <source>
        <dbReference type="EMBL" id="KAG0562390.1"/>
    </source>
</evidence>
<protein>
    <submittedName>
        <fullName evidence="1">Uncharacterized protein</fullName>
    </submittedName>
</protein>
<gene>
    <name evidence="1" type="ORF">KC19_9G142600</name>
</gene>
<dbReference type="Proteomes" id="UP000822688">
    <property type="component" value="Chromosome 9"/>
</dbReference>
<keyword evidence="2" id="KW-1185">Reference proteome</keyword>